<evidence type="ECO:0000256" key="5">
    <source>
        <dbReference type="ARBA" id="ARBA00023204"/>
    </source>
</evidence>
<evidence type="ECO:0000313" key="10">
    <source>
        <dbReference type="Proteomes" id="UP000007460"/>
    </source>
</evidence>
<dbReference type="GO" id="GO:0016740">
    <property type="term" value="F:transferase activity"/>
    <property type="evidence" value="ECO:0007669"/>
    <property type="project" value="UniProtKB-KW"/>
</dbReference>
<dbReference type="AlphaFoldDB" id="D5BR75"/>
<dbReference type="SUPFAM" id="SSF50249">
    <property type="entry name" value="Nucleic acid-binding proteins"/>
    <property type="match status" value="1"/>
</dbReference>
<evidence type="ECO:0000256" key="3">
    <source>
        <dbReference type="ARBA" id="ARBA00022763"/>
    </source>
</evidence>
<dbReference type="InterPro" id="IPR012340">
    <property type="entry name" value="NA-bd_OB-fold"/>
</dbReference>
<dbReference type="eggNOG" id="COG1381">
    <property type="taxonomic scope" value="Bacteria"/>
</dbReference>
<name>D5BR75_PUNMI</name>
<dbReference type="HAMAP" id="MF_00201">
    <property type="entry name" value="RecO"/>
    <property type="match status" value="1"/>
</dbReference>
<keyword evidence="10" id="KW-1185">Reference proteome</keyword>
<dbReference type="InterPro" id="IPR003717">
    <property type="entry name" value="RecO"/>
</dbReference>
<protein>
    <recommendedName>
        <fullName evidence="2 7">DNA repair protein RecO</fullName>
    </recommendedName>
    <alternativeName>
        <fullName evidence="6 7">Recombination protein O</fullName>
    </alternativeName>
</protein>
<dbReference type="InterPro" id="IPR037278">
    <property type="entry name" value="ARFGAP/RecO"/>
</dbReference>
<dbReference type="KEGG" id="apb:SAR116_0529"/>
<feature type="domain" description="DNA replication/recombination mediator RecO N-terminal" evidence="8">
    <location>
        <begin position="1"/>
        <end position="76"/>
    </location>
</feature>
<dbReference type="STRING" id="488538.SAR116_0529"/>
<dbReference type="Gene3D" id="2.40.50.140">
    <property type="entry name" value="Nucleic acid-binding proteins"/>
    <property type="match status" value="1"/>
</dbReference>
<dbReference type="HOGENOM" id="CLU_086029_0_0_5"/>
<dbReference type="InterPro" id="IPR022572">
    <property type="entry name" value="DNA_rep/recomb_RecO_N"/>
</dbReference>
<keyword evidence="5 7" id="KW-0234">DNA repair</keyword>
<evidence type="ECO:0000313" key="9">
    <source>
        <dbReference type="EMBL" id="ADE38772.1"/>
    </source>
</evidence>
<dbReference type="InterPro" id="IPR042242">
    <property type="entry name" value="RecO_C"/>
</dbReference>
<keyword evidence="3 7" id="KW-0227">DNA damage</keyword>
<proteinExistence type="inferred from homology"/>
<dbReference type="Pfam" id="PF02565">
    <property type="entry name" value="RecO_C"/>
    <property type="match status" value="1"/>
</dbReference>
<organism evidence="9 10">
    <name type="scientific">Puniceispirillum marinum (strain IMCC1322)</name>
    <dbReference type="NCBI Taxonomy" id="488538"/>
    <lineage>
        <taxon>Bacteria</taxon>
        <taxon>Pseudomonadati</taxon>
        <taxon>Pseudomonadota</taxon>
        <taxon>Alphaproteobacteria</taxon>
        <taxon>Candidatus Puniceispirillales</taxon>
        <taxon>Candidatus Puniceispirillaceae</taxon>
        <taxon>Candidatus Puniceispirillum</taxon>
    </lineage>
</organism>
<accession>D5BR75</accession>
<dbReference type="GO" id="GO:0043590">
    <property type="term" value="C:bacterial nucleoid"/>
    <property type="evidence" value="ECO:0007669"/>
    <property type="project" value="TreeGrafter"/>
</dbReference>
<comment type="function">
    <text evidence="7">Involved in DNA repair and RecF pathway recombination.</text>
</comment>
<evidence type="ECO:0000256" key="1">
    <source>
        <dbReference type="ARBA" id="ARBA00007452"/>
    </source>
</evidence>
<dbReference type="NCBIfam" id="TIGR00613">
    <property type="entry name" value="reco"/>
    <property type="match status" value="1"/>
</dbReference>
<dbReference type="SUPFAM" id="SSF57863">
    <property type="entry name" value="ArfGap/RecO-like zinc finger"/>
    <property type="match status" value="1"/>
</dbReference>
<evidence type="ECO:0000256" key="2">
    <source>
        <dbReference type="ARBA" id="ARBA00021310"/>
    </source>
</evidence>
<keyword evidence="4 7" id="KW-0233">DNA recombination</keyword>
<evidence type="ECO:0000256" key="4">
    <source>
        <dbReference type="ARBA" id="ARBA00023172"/>
    </source>
</evidence>
<sequence>MPEWVADAVIISAKPHGEGSAVVIVLTAENGRHAGLVRGGSSSKMRGILQPGNRVRVSWRARLIDQLGQMQIELINAIPALMLDDALRLAGIASACALLDGTLPEREAQHALYDGTNALFDLMCLDDPDHRWIEGYIRWELGLLNAAGYQLDLTRCAASGAREKLAYVSPKSGCAIALDQAGEYVQRMLTLPVFLGGITNVASDHVSGLNLTGHFLEKRVFAAHNQDLPIQRRRLADMVLSRYNQSAHIE</sequence>
<dbReference type="PANTHER" id="PTHR33991:SF1">
    <property type="entry name" value="DNA REPAIR PROTEIN RECO"/>
    <property type="match status" value="1"/>
</dbReference>
<dbReference type="GO" id="GO:0006310">
    <property type="term" value="P:DNA recombination"/>
    <property type="evidence" value="ECO:0007669"/>
    <property type="project" value="UniProtKB-UniRule"/>
</dbReference>
<reference evidence="9 10" key="1">
    <citation type="journal article" date="2010" name="J. Bacteriol.">
        <title>Complete genome sequence of "Candidatus Puniceispirillum marinum" IMCC1322, a representative of the SAR116 clade in the Alphaproteobacteria.</title>
        <authorList>
            <person name="Oh H.M."/>
            <person name="Kwon K.K."/>
            <person name="Kang I."/>
            <person name="Kang S.G."/>
            <person name="Lee J.H."/>
            <person name="Kim S.J."/>
            <person name="Cho J.C."/>
        </authorList>
    </citation>
    <scope>NUCLEOTIDE SEQUENCE [LARGE SCALE GENOMIC DNA]</scope>
    <source>
        <strain evidence="9 10">IMCC1322</strain>
    </source>
</reference>
<keyword evidence="9" id="KW-0808">Transferase</keyword>
<dbReference type="PANTHER" id="PTHR33991">
    <property type="entry name" value="DNA REPAIR PROTEIN RECO"/>
    <property type="match status" value="1"/>
</dbReference>
<dbReference type="RefSeq" id="WP_013045401.1">
    <property type="nucleotide sequence ID" value="NC_014010.1"/>
</dbReference>
<dbReference type="Gene3D" id="1.20.1440.120">
    <property type="entry name" value="Recombination protein O, C-terminal domain"/>
    <property type="match status" value="1"/>
</dbReference>
<dbReference type="Proteomes" id="UP000007460">
    <property type="component" value="Chromosome"/>
</dbReference>
<evidence type="ECO:0000259" key="8">
    <source>
        <dbReference type="Pfam" id="PF11967"/>
    </source>
</evidence>
<gene>
    <name evidence="7" type="primary">recO</name>
    <name evidence="9" type="ordered locus">SAR116_0529</name>
</gene>
<evidence type="ECO:0000256" key="7">
    <source>
        <dbReference type="HAMAP-Rule" id="MF_00201"/>
    </source>
</evidence>
<dbReference type="EMBL" id="CP001751">
    <property type="protein sequence ID" value="ADE38772.1"/>
    <property type="molecule type" value="Genomic_DNA"/>
</dbReference>
<evidence type="ECO:0000256" key="6">
    <source>
        <dbReference type="ARBA" id="ARBA00033409"/>
    </source>
</evidence>
<dbReference type="GO" id="GO:0006302">
    <property type="term" value="P:double-strand break repair"/>
    <property type="evidence" value="ECO:0007669"/>
    <property type="project" value="TreeGrafter"/>
</dbReference>
<comment type="similarity">
    <text evidence="1 7">Belongs to the RecO family.</text>
</comment>
<dbReference type="Pfam" id="PF11967">
    <property type="entry name" value="RecO_N"/>
    <property type="match status" value="1"/>
</dbReference>